<comment type="caution">
    <text evidence="2">The sequence shown here is derived from an EMBL/GenBank/DDBJ whole genome shotgun (WGS) entry which is preliminary data.</text>
</comment>
<dbReference type="Proteomes" id="UP001500886">
    <property type="component" value="Unassembled WGS sequence"/>
</dbReference>
<dbReference type="RefSeq" id="WP_344435765.1">
    <property type="nucleotide sequence ID" value="NZ_BAAASL010000010.1"/>
</dbReference>
<name>A0ABN3TTD8_9ACTN</name>
<protein>
    <recommendedName>
        <fullName evidence="1">DUF676 domain-containing protein</fullName>
    </recommendedName>
</protein>
<feature type="domain" description="DUF676" evidence="1">
    <location>
        <begin position="111"/>
        <end position="170"/>
    </location>
</feature>
<accession>A0ABN3TTD8</accession>
<evidence type="ECO:0000313" key="3">
    <source>
        <dbReference type="Proteomes" id="UP001500886"/>
    </source>
</evidence>
<evidence type="ECO:0000313" key="2">
    <source>
        <dbReference type="EMBL" id="GAA2717344.1"/>
    </source>
</evidence>
<keyword evidence="3" id="KW-1185">Reference proteome</keyword>
<sequence length="400" mass="43475">MTEQNQSALQPWNMLGPQPRLGIVSAPDPDAQWDLSGGTAWVFYGKGHRGLKRPVILSDGFATGPSNLNESWDHLDRAGFAFATTLRERGHDLIFLGYDERSASILSNAEVAEECIKRAVRERSGDVPLTVGGFSMGGLVTRYALAKMESRGERHETGLYVSFDSPHRGAWVPIALQGLAHLLHPAFPGLSDQINSPASRQLLFQHIETVDGEHRQDPLRKQFLDALREVGWWPSAPRLIGVASGSGNGVGNGAKAGIDAIKVTSGPLHETTLRTQTLGPRQEVARLKVQDTDVRVVTDNLAELDGAPGGMLESFGIAGRQLRLIGGVDIEPSSESICFVPSVSAVDIRDLDRQEDVYADVNAINPEESGLDEFKVSAGNDAHAYVSEELAHWILERLPR</sequence>
<proteinExistence type="predicted"/>
<dbReference type="InterPro" id="IPR029058">
    <property type="entry name" value="AB_hydrolase_fold"/>
</dbReference>
<reference evidence="2 3" key="1">
    <citation type="journal article" date="2019" name="Int. J. Syst. Evol. Microbiol.">
        <title>The Global Catalogue of Microorganisms (GCM) 10K type strain sequencing project: providing services to taxonomists for standard genome sequencing and annotation.</title>
        <authorList>
            <consortium name="The Broad Institute Genomics Platform"/>
            <consortium name="The Broad Institute Genome Sequencing Center for Infectious Disease"/>
            <person name="Wu L."/>
            <person name="Ma J."/>
        </authorList>
    </citation>
    <scope>NUCLEOTIDE SEQUENCE [LARGE SCALE GENOMIC DNA]</scope>
    <source>
        <strain evidence="2 3">JCM 4542</strain>
    </source>
</reference>
<dbReference type="InterPro" id="IPR007751">
    <property type="entry name" value="DUF676_lipase-like"/>
</dbReference>
<dbReference type="SUPFAM" id="SSF53474">
    <property type="entry name" value="alpha/beta-Hydrolases"/>
    <property type="match status" value="1"/>
</dbReference>
<gene>
    <name evidence="2" type="ORF">GCM10010315_30300</name>
</gene>
<evidence type="ECO:0000259" key="1">
    <source>
        <dbReference type="Pfam" id="PF05057"/>
    </source>
</evidence>
<organism evidence="2 3">
    <name type="scientific">Streptomyces luteosporeus</name>
    <dbReference type="NCBI Taxonomy" id="173856"/>
    <lineage>
        <taxon>Bacteria</taxon>
        <taxon>Bacillati</taxon>
        <taxon>Actinomycetota</taxon>
        <taxon>Actinomycetes</taxon>
        <taxon>Kitasatosporales</taxon>
        <taxon>Streptomycetaceae</taxon>
        <taxon>Streptomyces</taxon>
    </lineage>
</organism>
<dbReference type="Gene3D" id="3.40.50.1820">
    <property type="entry name" value="alpha/beta hydrolase"/>
    <property type="match status" value="1"/>
</dbReference>
<dbReference type="EMBL" id="BAAASL010000010">
    <property type="protein sequence ID" value="GAA2717344.1"/>
    <property type="molecule type" value="Genomic_DNA"/>
</dbReference>
<dbReference type="Pfam" id="PF05057">
    <property type="entry name" value="DUF676"/>
    <property type="match status" value="1"/>
</dbReference>